<evidence type="ECO:0000313" key="12">
    <source>
        <dbReference type="RefSeq" id="XP_028152297.1"/>
    </source>
</evidence>
<dbReference type="GO" id="GO:0015031">
    <property type="term" value="P:protein transport"/>
    <property type="evidence" value="ECO:0007669"/>
    <property type="project" value="UniProtKB-KW"/>
</dbReference>
<evidence type="ECO:0000313" key="11">
    <source>
        <dbReference type="Proteomes" id="UP001652700"/>
    </source>
</evidence>
<dbReference type="RefSeq" id="XP_028152297.1">
    <property type="nucleotide sequence ID" value="XM_028296496.1"/>
</dbReference>
<comment type="subcellular location">
    <subcellularLocation>
        <location evidence="8">Mitochondrion inner membrane</location>
        <topology evidence="8">Peripheral membrane protein</topology>
        <orientation evidence="8">Intermembrane side</orientation>
    </subcellularLocation>
</comment>
<keyword evidence="3" id="KW-0862">Zinc</keyword>
<keyword evidence="2" id="KW-0479">Metal-binding</keyword>
<evidence type="ECO:0000256" key="6">
    <source>
        <dbReference type="ARBA" id="ARBA00023128"/>
    </source>
</evidence>
<dbReference type="AlphaFoldDB" id="A0A6P7H1F6"/>
<evidence type="ECO:0000256" key="4">
    <source>
        <dbReference type="ARBA" id="ARBA00022927"/>
    </source>
</evidence>
<comment type="domain">
    <text evidence="8">The twin CX3C motif contains 4 conserved Cys residues that form 2 disulfide bonds in the mitochondrial intermembrane space.</text>
</comment>
<name>A0A6P7H1F6_DIAVI</name>
<organism evidence="12">
    <name type="scientific">Diabrotica virgifera virgifera</name>
    <name type="common">western corn rootworm</name>
    <dbReference type="NCBI Taxonomy" id="50390"/>
    <lineage>
        <taxon>Eukaryota</taxon>
        <taxon>Metazoa</taxon>
        <taxon>Ecdysozoa</taxon>
        <taxon>Arthropoda</taxon>
        <taxon>Hexapoda</taxon>
        <taxon>Insecta</taxon>
        <taxon>Pterygota</taxon>
        <taxon>Neoptera</taxon>
        <taxon>Endopterygota</taxon>
        <taxon>Coleoptera</taxon>
        <taxon>Polyphaga</taxon>
        <taxon>Cucujiformia</taxon>
        <taxon>Chrysomeloidea</taxon>
        <taxon>Chrysomelidae</taxon>
        <taxon>Galerucinae</taxon>
        <taxon>Diabroticina</taxon>
        <taxon>Diabroticites</taxon>
        <taxon>Diabrotica</taxon>
    </lineage>
</organism>
<keyword evidence="4 8" id="KW-0653">Protein transport</keyword>
<dbReference type="PANTHER" id="PTHR13172">
    <property type="entry name" value="MITOCHONDRIAL IMPORT INNER MEMBRANE TRANSLOCASE SUBUNIT TIM9B"/>
    <property type="match status" value="1"/>
</dbReference>
<keyword evidence="1 8" id="KW-0813">Transport</keyword>
<dbReference type="InterPro" id="IPR050673">
    <property type="entry name" value="Mito_inner_translocase_sub"/>
</dbReference>
<keyword evidence="7 8" id="KW-1015">Disulfide bond</keyword>
<reference evidence="12" key="1">
    <citation type="submission" date="2025-04" db="UniProtKB">
        <authorList>
            <consortium name="RefSeq"/>
        </authorList>
    </citation>
    <scope>IDENTIFICATION</scope>
    <source>
        <tissue evidence="12">Whole insect</tissue>
    </source>
</reference>
<feature type="domain" description="Tim10-like" evidence="9">
    <location>
        <begin position="10"/>
        <end position="64"/>
    </location>
</feature>
<keyword evidence="6 8" id="KW-0496">Mitochondrion</keyword>
<keyword evidence="11" id="KW-1185">Reference proteome</keyword>
<sequence length="95" mass="10913">MDSSNFALHNFKDFLLLYNTMSELCFKRCIDNVNSIKPDEGEIACVEDCATKFIKMNNKIMQSFIVAQTEITNKQRADAEKKLLEEQQAENSQVT</sequence>
<dbReference type="Pfam" id="PF02953">
    <property type="entry name" value="zf-Tim10_DDP"/>
    <property type="match status" value="1"/>
</dbReference>
<reference evidence="10" key="2">
    <citation type="submission" date="2025-05" db="UniProtKB">
        <authorList>
            <consortium name="EnsemblMetazoa"/>
        </authorList>
    </citation>
    <scope>IDENTIFICATION</scope>
</reference>
<dbReference type="OrthoDB" id="1551503at2759"/>
<dbReference type="EnsemblMetazoa" id="XM_050663135.1">
    <property type="protein sequence ID" value="XP_050519092.1"/>
    <property type="gene ID" value="LOC126893181"/>
</dbReference>
<keyword evidence="8" id="KW-0472">Membrane</keyword>
<comment type="subunit">
    <text evidence="8">Heterohexamer.</text>
</comment>
<evidence type="ECO:0000256" key="8">
    <source>
        <dbReference type="RuleBase" id="RU367043"/>
    </source>
</evidence>
<keyword evidence="8" id="KW-0999">Mitochondrion inner membrane</keyword>
<evidence type="ECO:0000256" key="3">
    <source>
        <dbReference type="ARBA" id="ARBA00022833"/>
    </source>
</evidence>
<dbReference type="Proteomes" id="UP001652700">
    <property type="component" value="Unplaced"/>
</dbReference>
<dbReference type="SUPFAM" id="SSF144122">
    <property type="entry name" value="Tim10-like"/>
    <property type="match status" value="1"/>
</dbReference>
<keyword evidence="5 8" id="KW-0811">Translocation</keyword>
<evidence type="ECO:0000259" key="9">
    <source>
        <dbReference type="Pfam" id="PF02953"/>
    </source>
</evidence>
<accession>A0A6P7H1F6</accession>
<evidence type="ECO:0000256" key="1">
    <source>
        <dbReference type="ARBA" id="ARBA00022448"/>
    </source>
</evidence>
<evidence type="ECO:0000256" key="5">
    <source>
        <dbReference type="ARBA" id="ARBA00023010"/>
    </source>
</evidence>
<keyword evidence="8" id="KW-0143">Chaperone</keyword>
<evidence type="ECO:0000256" key="2">
    <source>
        <dbReference type="ARBA" id="ARBA00022723"/>
    </source>
</evidence>
<dbReference type="FunCoup" id="A0A6P7H1F6">
    <property type="interactions" value="341"/>
</dbReference>
<dbReference type="GO" id="GO:0005743">
    <property type="term" value="C:mitochondrial inner membrane"/>
    <property type="evidence" value="ECO:0007669"/>
    <property type="project" value="UniProtKB-SubCell"/>
</dbReference>
<dbReference type="GO" id="GO:0046872">
    <property type="term" value="F:metal ion binding"/>
    <property type="evidence" value="ECO:0007669"/>
    <property type="project" value="UniProtKB-KW"/>
</dbReference>
<proteinExistence type="inferred from homology"/>
<evidence type="ECO:0000256" key="7">
    <source>
        <dbReference type="ARBA" id="ARBA00023157"/>
    </source>
</evidence>
<dbReference type="InterPro" id="IPR035427">
    <property type="entry name" value="Tim10-like_dom_sf"/>
</dbReference>
<comment type="similarity">
    <text evidence="8">Belongs to the small Tim family.</text>
</comment>
<dbReference type="InParanoid" id="A0A6P7H1F6"/>
<dbReference type="InterPro" id="IPR004217">
    <property type="entry name" value="Tim10-like"/>
</dbReference>
<gene>
    <name evidence="12" type="primary">LOC114345702</name>
</gene>
<evidence type="ECO:0000313" key="10">
    <source>
        <dbReference type="EnsemblMetazoa" id="XP_050519092.1"/>
    </source>
</evidence>
<comment type="function">
    <text evidence="8">Mitochondrial intermembrane chaperone that participates in the import and insertion of some multi-pass transmembrane proteins into the mitochondrial inner membrane. Also required for the transfer of beta-barrel precursors from the TOM complex to the sorting and assembly machinery (SAM complex) of the outer membrane. Acts as a chaperone-like protein that protects the hydrophobic precursors from aggregation and guide them through the mitochondrial intermembrane space.</text>
</comment>
<dbReference type="Gene3D" id="1.10.287.810">
    <property type="entry name" value="Mitochondrial import inner membrane translocase subunit tim13 like domains"/>
    <property type="match status" value="1"/>
</dbReference>
<protein>
    <recommendedName>
        <fullName evidence="8">Mitochondrial import inner membrane translocase subunit</fullName>
    </recommendedName>
</protein>